<sequence length="171" mass="18566">MSSADRQIRSAVPGVSAEEAEFEQLMRRQAVMSMALGQAAAEVVGLNATQLNCLNLIALDGPLTAGQVAAGIGLTTASTTAILDKLEAEGHILRERDPHDRRRVTVTINMERGLTEISPLFIPLTLARTRLLGSHSPEETQLILEFVRKNTALLGEAIERLRAMSPRRKSS</sequence>
<dbReference type="PANTHER" id="PTHR33164">
    <property type="entry name" value="TRANSCRIPTIONAL REGULATOR, MARR FAMILY"/>
    <property type="match status" value="1"/>
</dbReference>
<organism evidence="2 3">
    <name type="scientific">Hamadaea flava</name>
    <dbReference type="NCBI Taxonomy" id="1742688"/>
    <lineage>
        <taxon>Bacteria</taxon>
        <taxon>Bacillati</taxon>
        <taxon>Actinomycetota</taxon>
        <taxon>Actinomycetes</taxon>
        <taxon>Micromonosporales</taxon>
        <taxon>Micromonosporaceae</taxon>
        <taxon>Hamadaea</taxon>
    </lineage>
</organism>
<evidence type="ECO:0000313" key="3">
    <source>
        <dbReference type="Proteomes" id="UP001595816"/>
    </source>
</evidence>
<dbReference type="SMART" id="SM00347">
    <property type="entry name" value="HTH_MARR"/>
    <property type="match status" value="1"/>
</dbReference>
<accession>A0ABV8LL17</accession>
<dbReference type="Pfam" id="PF12802">
    <property type="entry name" value="MarR_2"/>
    <property type="match status" value="1"/>
</dbReference>
<proteinExistence type="predicted"/>
<dbReference type="PANTHER" id="PTHR33164:SF106">
    <property type="entry name" value="TRANSCRIPTIONAL REGULATORY PROTEIN"/>
    <property type="match status" value="1"/>
</dbReference>
<gene>
    <name evidence="2" type="ORF">ACFOZ4_13755</name>
</gene>
<name>A0ABV8LL17_9ACTN</name>
<dbReference type="PROSITE" id="PS50995">
    <property type="entry name" value="HTH_MARR_2"/>
    <property type="match status" value="1"/>
</dbReference>
<dbReference type="SUPFAM" id="SSF46785">
    <property type="entry name" value="Winged helix' DNA-binding domain"/>
    <property type="match status" value="1"/>
</dbReference>
<dbReference type="InterPro" id="IPR036390">
    <property type="entry name" value="WH_DNA-bd_sf"/>
</dbReference>
<dbReference type="InterPro" id="IPR039422">
    <property type="entry name" value="MarR/SlyA-like"/>
</dbReference>
<dbReference type="InterPro" id="IPR036388">
    <property type="entry name" value="WH-like_DNA-bd_sf"/>
</dbReference>
<dbReference type="EMBL" id="JBHSAY010000006">
    <property type="protein sequence ID" value="MFC4131671.1"/>
    <property type="molecule type" value="Genomic_DNA"/>
</dbReference>
<protein>
    <submittedName>
        <fullName evidence="2">MarR family winged helix-turn-helix transcriptional regulator</fullName>
    </submittedName>
</protein>
<keyword evidence="3" id="KW-1185">Reference proteome</keyword>
<dbReference type="InterPro" id="IPR000835">
    <property type="entry name" value="HTH_MarR-typ"/>
</dbReference>
<dbReference type="Proteomes" id="UP001595816">
    <property type="component" value="Unassembled WGS sequence"/>
</dbReference>
<reference evidence="3" key="1">
    <citation type="journal article" date="2019" name="Int. J. Syst. Evol. Microbiol.">
        <title>The Global Catalogue of Microorganisms (GCM) 10K type strain sequencing project: providing services to taxonomists for standard genome sequencing and annotation.</title>
        <authorList>
            <consortium name="The Broad Institute Genomics Platform"/>
            <consortium name="The Broad Institute Genome Sequencing Center for Infectious Disease"/>
            <person name="Wu L."/>
            <person name="Ma J."/>
        </authorList>
    </citation>
    <scope>NUCLEOTIDE SEQUENCE [LARGE SCALE GENOMIC DNA]</scope>
    <source>
        <strain evidence="3">CGMCC 4.7289</strain>
    </source>
</reference>
<dbReference type="RefSeq" id="WP_253755397.1">
    <property type="nucleotide sequence ID" value="NZ_JAMZDZ010000001.1"/>
</dbReference>
<feature type="domain" description="HTH marR-type" evidence="1">
    <location>
        <begin position="1"/>
        <end position="152"/>
    </location>
</feature>
<evidence type="ECO:0000259" key="1">
    <source>
        <dbReference type="PROSITE" id="PS50995"/>
    </source>
</evidence>
<dbReference type="Gene3D" id="1.10.10.10">
    <property type="entry name" value="Winged helix-like DNA-binding domain superfamily/Winged helix DNA-binding domain"/>
    <property type="match status" value="1"/>
</dbReference>
<evidence type="ECO:0000313" key="2">
    <source>
        <dbReference type="EMBL" id="MFC4131671.1"/>
    </source>
</evidence>
<comment type="caution">
    <text evidence="2">The sequence shown here is derived from an EMBL/GenBank/DDBJ whole genome shotgun (WGS) entry which is preliminary data.</text>
</comment>